<dbReference type="RefSeq" id="WP_165297955.1">
    <property type="nucleotide sequence ID" value="NZ_JAAKZZ010000052.1"/>
</dbReference>
<feature type="compositionally biased region" description="Acidic residues" evidence="1">
    <location>
        <begin position="152"/>
        <end position="162"/>
    </location>
</feature>
<gene>
    <name evidence="2" type="ORF">G5C65_08045</name>
</gene>
<feature type="region of interest" description="Disordered" evidence="1">
    <location>
        <begin position="465"/>
        <end position="497"/>
    </location>
</feature>
<dbReference type="AlphaFoldDB" id="A0A6G4WSX5"/>
<accession>A0A6G4WSX5</accession>
<protein>
    <submittedName>
        <fullName evidence="2">Helix-turn-helix domain-containing protein</fullName>
    </submittedName>
</protein>
<comment type="caution">
    <text evidence="2">The sequence shown here is derived from an EMBL/GenBank/DDBJ whole genome shotgun (WGS) entry which is preliminary data.</text>
</comment>
<proteinExistence type="predicted"/>
<dbReference type="CDD" id="cd00093">
    <property type="entry name" value="HTH_XRE"/>
    <property type="match status" value="1"/>
</dbReference>
<feature type="compositionally biased region" description="Low complexity" evidence="1">
    <location>
        <begin position="91"/>
        <end position="131"/>
    </location>
</feature>
<dbReference type="Proteomes" id="UP000477722">
    <property type="component" value="Unassembled WGS sequence"/>
</dbReference>
<dbReference type="EMBL" id="JAAKZZ010000052">
    <property type="protein sequence ID" value="NGO68305.1"/>
    <property type="molecule type" value="Genomic_DNA"/>
</dbReference>
<feature type="compositionally biased region" description="Pro residues" evidence="1">
    <location>
        <begin position="132"/>
        <end position="148"/>
    </location>
</feature>
<dbReference type="Pfam" id="PF13560">
    <property type="entry name" value="HTH_31"/>
    <property type="match status" value="1"/>
</dbReference>
<dbReference type="InterPro" id="IPR001387">
    <property type="entry name" value="Cro/C1-type_HTH"/>
</dbReference>
<feature type="compositionally biased region" description="Low complexity" evidence="1">
    <location>
        <begin position="231"/>
        <end position="267"/>
    </location>
</feature>
<sequence length="497" mass="51076">MTPAEGADSFAAMLRELKDRTGQSYGVLAKRMHVSTSTLHRYCNGDAVPHDYGPVERFARLCGAQRGELVELHRRWVLADATRGTARRTAETANAEAAAPDDSAQPSGAAPGNEQQGAAPPPQAQEAQEAPPEAPNPPGPPSDPPPGKPDGEPDGEPDDDGEPAVSVGAASAPRRRLPGRRPLLAGAVAAAAVVTVAVAATVGSGSPDDGRGGESGTAAHRPGPGAGPEAGGTASAPASPSPSKAAKGQQGGEKAAQGEASASAGSTPSGGGRGERDGSRSSSSPGSGGADTPPVSLSVRPYAWDEQKCQQTFLINRAPGHMPGLPSDDMTTWARGLGGVDAKKTRIGVTVRGTGKRPVVLEALRAKVVSRGPALAWRHYDPGIGCGSGVTPASYEIGLDNVTPQVKPVQGWHLDKRTPAKPFPLKVTADDPEVLAVTAGAANCDCRWYLELDWSSGRNSGTMRIDDGGSPFRTSGVADKDTYSYYSDPGRWQLEKP</sequence>
<organism evidence="2 3">
    <name type="scientific">Streptomyces boncukensis</name>
    <dbReference type="NCBI Taxonomy" id="2711219"/>
    <lineage>
        <taxon>Bacteria</taxon>
        <taxon>Bacillati</taxon>
        <taxon>Actinomycetota</taxon>
        <taxon>Actinomycetes</taxon>
        <taxon>Kitasatosporales</taxon>
        <taxon>Streptomycetaceae</taxon>
        <taxon>Streptomyces</taxon>
    </lineage>
</organism>
<dbReference type="InterPro" id="IPR010982">
    <property type="entry name" value="Lambda_DNA-bd_dom_sf"/>
</dbReference>
<dbReference type="GO" id="GO:0003677">
    <property type="term" value="F:DNA binding"/>
    <property type="evidence" value="ECO:0007669"/>
    <property type="project" value="InterPro"/>
</dbReference>
<evidence type="ECO:0000256" key="1">
    <source>
        <dbReference type="SAM" id="MobiDB-lite"/>
    </source>
</evidence>
<feature type="region of interest" description="Disordered" evidence="1">
    <location>
        <begin position="202"/>
        <end position="297"/>
    </location>
</feature>
<reference evidence="2 3" key="1">
    <citation type="submission" date="2020-02" db="EMBL/GenBank/DDBJ databases">
        <title>Whole-genome analyses of novel actinobacteria.</title>
        <authorList>
            <person name="Sahin N."/>
            <person name="Tatar D."/>
        </authorList>
    </citation>
    <scope>NUCLEOTIDE SEQUENCE [LARGE SCALE GENOMIC DNA]</scope>
    <source>
        <strain evidence="2 3">SB3404</strain>
    </source>
</reference>
<feature type="region of interest" description="Disordered" evidence="1">
    <location>
        <begin position="83"/>
        <end position="179"/>
    </location>
</feature>
<evidence type="ECO:0000313" key="3">
    <source>
        <dbReference type="Proteomes" id="UP000477722"/>
    </source>
</evidence>
<dbReference type="SUPFAM" id="SSF47413">
    <property type="entry name" value="lambda repressor-like DNA-binding domains"/>
    <property type="match status" value="1"/>
</dbReference>
<name>A0A6G4WSX5_9ACTN</name>
<keyword evidence="3" id="KW-1185">Reference proteome</keyword>
<evidence type="ECO:0000313" key="2">
    <source>
        <dbReference type="EMBL" id="NGO68305.1"/>
    </source>
</evidence>